<dbReference type="SUPFAM" id="SSF54060">
    <property type="entry name" value="His-Me finger endonucleases"/>
    <property type="match status" value="1"/>
</dbReference>
<dbReference type="PANTHER" id="PTHR13966:SF5">
    <property type="entry name" value="ENDONUCLEASE G, MITOCHONDRIAL"/>
    <property type="match status" value="1"/>
</dbReference>
<keyword evidence="4" id="KW-1185">Reference proteome</keyword>
<dbReference type="InterPro" id="IPR020821">
    <property type="entry name" value="ENPP1-3/EXOG-like_nuc-like"/>
</dbReference>
<keyword evidence="3" id="KW-0540">Nuclease</keyword>
<dbReference type="InterPro" id="IPR001604">
    <property type="entry name" value="Endo_G_ENPP1-like_dom"/>
</dbReference>
<dbReference type="PANTHER" id="PTHR13966">
    <property type="entry name" value="ENDONUCLEASE RELATED"/>
    <property type="match status" value="1"/>
</dbReference>
<dbReference type="EMBL" id="JAVDXV010000017">
    <property type="protein sequence ID" value="MDR7336271.1"/>
    <property type="molecule type" value="Genomic_DNA"/>
</dbReference>
<evidence type="ECO:0000313" key="3">
    <source>
        <dbReference type="EMBL" id="MDR7336271.1"/>
    </source>
</evidence>
<sequence length="309" mass="33933">MRGFSSRLQLLASLIVALPAWAIAFASSFEATGLPTSFARCPQFFLGQKPPAMPARAQLRELCFDGFAVLHSGATRTPIYAAQRLNKQALGGIKRQRSDRFFADGRLPRSEREELDDYKRSGYSRGHMAASGDMATEDAMAQSFSLANMVPQSIRHNSGAWSKIEQDTRKYVQRAKGDVYVVTGAVFGGAAERVGPNGVGVPSHLFKLVHDARTGQTWVHWQANRDDERPSRPITYEELVRRTSVEWLPMRNRVARPSLRTAAFTASCPCKGEPRTGLVAGESSEAIDLAGLGEAQTSRSGPPQVLTFY</sequence>
<dbReference type="RefSeq" id="WP_310333276.1">
    <property type="nucleotide sequence ID" value="NZ_JAVDXV010000017.1"/>
</dbReference>
<evidence type="ECO:0000259" key="2">
    <source>
        <dbReference type="SMART" id="SM00892"/>
    </source>
</evidence>
<organism evidence="3 4">
    <name type="scientific">Roseateles asaccharophilus</name>
    <dbReference type="NCBI Taxonomy" id="582607"/>
    <lineage>
        <taxon>Bacteria</taxon>
        <taxon>Pseudomonadati</taxon>
        <taxon>Pseudomonadota</taxon>
        <taxon>Betaproteobacteria</taxon>
        <taxon>Burkholderiales</taxon>
        <taxon>Sphaerotilaceae</taxon>
        <taxon>Roseateles</taxon>
    </lineage>
</organism>
<evidence type="ECO:0000259" key="1">
    <source>
        <dbReference type="SMART" id="SM00477"/>
    </source>
</evidence>
<dbReference type="InterPro" id="IPR044929">
    <property type="entry name" value="DNA/RNA_non-sp_Endonuclease_sf"/>
</dbReference>
<reference evidence="3 4" key="1">
    <citation type="submission" date="2023-07" db="EMBL/GenBank/DDBJ databases">
        <title>Sorghum-associated microbial communities from plants grown in Nebraska, USA.</title>
        <authorList>
            <person name="Schachtman D."/>
        </authorList>
    </citation>
    <scope>NUCLEOTIDE SEQUENCE [LARGE SCALE GENOMIC DNA]</scope>
    <source>
        <strain evidence="3 4">BE316</strain>
    </source>
</reference>
<protein>
    <submittedName>
        <fullName evidence="3">Endonuclease G</fullName>
    </submittedName>
</protein>
<dbReference type="Gene3D" id="3.40.570.10">
    <property type="entry name" value="Extracellular Endonuclease, subunit A"/>
    <property type="match status" value="1"/>
</dbReference>
<feature type="domain" description="DNA/RNA non-specific endonuclease/pyrophosphatase/phosphodiesterase" evidence="2">
    <location>
        <begin position="63"/>
        <end position="254"/>
    </location>
</feature>
<dbReference type="GO" id="GO:0004519">
    <property type="term" value="F:endonuclease activity"/>
    <property type="evidence" value="ECO:0007669"/>
    <property type="project" value="UniProtKB-KW"/>
</dbReference>
<keyword evidence="3" id="KW-0255">Endonuclease</keyword>
<dbReference type="Pfam" id="PF01223">
    <property type="entry name" value="Endonuclease_NS"/>
    <property type="match status" value="1"/>
</dbReference>
<dbReference type="Proteomes" id="UP001180825">
    <property type="component" value="Unassembled WGS sequence"/>
</dbReference>
<dbReference type="SMART" id="SM00477">
    <property type="entry name" value="NUC"/>
    <property type="match status" value="1"/>
</dbReference>
<accession>A0ABU2AGB5</accession>
<feature type="domain" description="ENPP1-3/EXOG-like endonuclease/phosphodiesterase" evidence="1">
    <location>
        <begin position="64"/>
        <end position="256"/>
    </location>
</feature>
<dbReference type="InterPro" id="IPR040255">
    <property type="entry name" value="Non-specific_endonuclease"/>
</dbReference>
<dbReference type="InterPro" id="IPR044925">
    <property type="entry name" value="His-Me_finger_sf"/>
</dbReference>
<keyword evidence="3" id="KW-0378">Hydrolase</keyword>
<comment type="caution">
    <text evidence="3">The sequence shown here is derived from an EMBL/GenBank/DDBJ whole genome shotgun (WGS) entry which is preliminary data.</text>
</comment>
<proteinExistence type="predicted"/>
<evidence type="ECO:0000313" key="4">
    <source>
        <dbReference type="Proteomes" id="UP001180825"/>
    </source>
</evidence>
<dbReference type="SMART" id="SM00892">
    <property type="entry name" value="Endonuclease_NS"/>
    <property type="match status" value="1"/>
</dbReference>
<gene>
    <name evidence="3" type="ORF">J2X21_005447</name>
</gene>
<name>A0ABU2AGB5_9BURK</name>